<comment type="cofactor">
    <cofactor evidence="14 15">
        <name>heme b</name>
        <dbReference type="ChEBI" id="CHEBI:60344"/>
    </cofactor>
    <text evidence="14 15">Binds 1 heme b (iron(II)-protoporphyrin IX) group per subunit.</text>
</comment>
<keyword evidence="7 14" id="KW-0812">Transmembrane</keyword>
<dbReference type="GO" id="GO:0006782">
    <property type="term" value="P:protoporphyrinogen IX biosynthetic process"/>
    <property type="evidence" value="ECO:0007669"/>
    <property type="project" value="UniProtKB-UniRule"/>
</dbReference>
<evidence type="ECO:0000256" key="8">
    <source>
        <dbReference type="ARBA" id="ARBA00022723"/>
    </source>
</evidence>
<evidence type="ECO:0000256" key="5">
    <source>
        <dbReference type="ARBA" id="ARBA00022475"/>
    </source>
</evidence>
<feature type="transmembrane region" description="Helical" evidence="14">
    <location>
        <begin position="58"/>
        <end position="80"/>
    </location>
</feature>
<dbReference type="Proteomes" id="UP000030140">
    <property type="component" value="Unassembled WGS sequence"/>
</dbReference>
<name>A0A0A2GU92_9FLAO</name>
<dbReference type="OrthoDB" id="9800824at2"/>
<proteinExistence type="inferred from homology"/>
<evidence type="ECO:0000256" key="12">
    <source>
        <dbReference type="ARBA" id="ARBA00023136"/>
    </source>
</evidence>
<dbReference type="GO" id="GO:0005886">
    <property type="term" value="C:plasma membrane"/>
    <property type="evidence" value="ECO:0007669"/>
    <property type="project" value="UniProtKB-SubCell"/>
</dbReference>
<feature type="binding site" description="axial binding residue" evidence="14">
    <location>
        <position position="93"/>
    </location>
    <ligand>
        <name>heme</name>
        <dbReference type="ChEBI" id="CHEBI:30413"/>
    </ligand>
    <ligandPart>
        <name>Fe</name>
        <dbReference type="ChEBI" id="CHEBI:18248"/>
    </ligandPart>
</feature>
<evidence type="ECO:0000256" key="3">
    <source>
        <dbReference type="ARBA" id="ARBA00006501"/>
    </source>
</evidence>
<evidence type="ECO:0000256" key="7">
    <source>
        <dbReference type="ARBA" id="ARBA00022692"/>
    </source>
</evidence>
<dbReference type="EC" id="1.3.99.-" evidence="14 15"/>
<dbReference type="PANTHER" id="PTHR40255">
    <property type="entry name" value="UPF0093 MEMBRANE PROTEIN SLR1790"/>
    <property type="match status" value="1"/>
</dbReference>
<dbReference type="PANTHER" id="PTHR40255:SF1">
    <property type="entry name" value="PROTOPORPHYRINOGEN IX OXIDASE"/>
    <property type="match status" value="1"/>
</dbReference>
<accession>A0A0A2GU92</accession>
<dbReference type="HAMAP" id="MF_02239">
    <property type="entry name" value="HemJ"/>
    <property type="match status" value="1"/>
</dbReference>
<comment type="caution">
    <text evidence="16">The sequence shown here is derived from an EMBL/GenBank/DDBJ whole genome shotgun (WGS) entry which is preliminary data.</text>
</comment>
<feature type="transmembrane region" description="Helical" evidence="14">
    <location>
        <begin position="86"/>
        <end position="105"/>
    </location>
</feature>
<evidence type="ECO:0000256" key="15">
    <source>
        <dbReference type="PIRNR" id="PIRNR004638"/>
    </source>
</evidence>
<feature type="transmembrane region" description="Helical" evidence="14">
    <location>
        <begin position="152"/>
        <end position="170"/>
    </location>
</feature>
<dbReference type="UniPathway" id="UPA00251">
    <property type="reaction ID" value="UER00324"/>
</dbReference>
<evidence type="ECO:0000313" key="17">
    <source>
        <dbReference type="Proteomes" id="UP000030140"/>
    </source>
</evidence>
<dbReference type="EMBL" id="JSAQ01000001">
    <property type="protein sequence ID" value="KGO06829.1"/>
    <property type="molecule type" value="Genomic_DNA"/>
</dbReference>
<dbReference type="PIRSF" id="PIRSF004638">
    <property type="entry name" value="UCP004638"/>
    <property type="match status" value="1"/>
</dbReference>
<sequence>MAEYYLYFKSLHIIFVVTWFAGLFYMPRLFVYQVEASEKPSPDKEILGKQLGLMAHRLWKIITGPSMVLTVIFGSLMFYINPGLFSAPWMHIKLAFIVLLFLYHWKTWRIHKTFQAGNFKYTSRQMRLWNEGATLILFAVVFLAVTKSTTNWIFGMLGLVGLAVLLMLGIKLYKKIQDKNPDA</sequence>
<keyword evidence="11 14" id="KW-0408">Iron</keyword>
<evidence type="ECO:0000256" key="11">
    <source>
        <dbReference type="ARBA" id="ARBA00023004"/>
    </source>
</evidence>
<dbReference type="KEGG" id="ddo:I597_0513"/>
<keyword evidence="6 14" id="KW-0349">Heme</keyword>
<reference evidence="16 17" key="1">
    <citation type="submission" date="2014-10" db="EMBL/GenBank/DDBJ databases">
        <title>Draft genome sequence of the proteorhodopsin-containing marine bacterium Dokdonia donghaensis.</title>
        <authorList>
            <person name="Gomez-Consarnau L."/>
            <person name="Gonzalez J.M."/>
            <person name="Riedel T."/>
            <person name="Jaenicke S."/>
            <person name="Wagner-Doebler I."/>
            <person name="Fuhrman J.A."/>
        </authorList>
    </citation>
    <scope>NUCLEOTIDE SEQUENCE [LARGE SCALE GENOMIC DNA]</scope>
    <source>
        <strain evidence="16 17">DSW-1</strain>
    </source>
</reference>
<keyword evidence="9 14" id="KW-1133">Transmembrane helix</keyword>
<dbReference type="Pfam" id="PF03653">
    <property type="entry name" value="UPF0093"/>
    <property type="match status" value="1"/>
</dbReference>
<evidence type="ECO:0000256" key="6">
    <source>
        <dbReference type="ARBA" id="ARBA00022617"/>
    </source>
</evidence>
<organism evidence="16 17">
    <name type="scientific">Dokdonia donghaensis DSW-1</name>
    <dbReference type="NCBI Taxonomy" id="1300343"/>
    <lineage>
        <taxon>Bacteria</taxon>
        <taxon>Pseudomonadati</taxon>
        <taxon>Bacteroidota</taxon>
        <taxon>Flavobacteriia</taxon>
        <taxon>Flavobacteriales</taxon>
        <taxon>Flavobacteriaceae</taxon>
        <taxon>Dokdonia</taxon>
    </lineage>
</organism>
<dbReference type="InterPro" id="IPR005265">
    <property type="entry name" value="HemJ-like"/>
</dbReference>
<keyword evidence="10 14" id="KW-0560">Oxidoreductase</keyword>
<dbReference type="PATRIC" id="fig|1300343.5.peg.520"/>
<evidence type="ECO:0000313" key="16">
    <source>
        <dbReference type="EMBL" id="KGO06829.1"/>
    </source>
</evidence>
<comment type="pathway">
    <text evidence="2 14 15">Porphyrin-containing compound metabolism; protoporphyrin-IX biosynthesis; protoporphyrin-IX from protoporphyrinogen-IX: step 1/1.</text>
</comment>
<evidence type="ECO:0000256" key="14">
    <source>
        <dbReference type="HAMAP-Rule" id="MF_02239"/>
    </source>
</evidence>
<evidence type="ECO:0000256" key="4">
    <source>
        <dbReference type="ARBA" id="ARBA00017504"/>
    </source>
</evidence>
<comment type="function">
    <text evidence="14 15">Catalyzes the oxidation of protoporphyrinogen IX to protoporphyrin IX.</text>
</comment>
<comment type="subcellular location">
    <subcellularLocation>
        <location evidence="1 14">Cell membrane</location>
        <topology evidence="1 14">Multi-pass membrane protein</topology>
    </subcellularLocation>
</comment>
<evidence type="ECO:0000256" key="9">
    <source>
        <dbReference type="ARBA" id="ARBA00022989"/>
    </source>
</evidence>
<evidence type="ECO:0000256" key="10">
    <source>
        <dbReference type="ARBA" id="ARBA00023002"/>
    </source>
</evidence>
<feature type="transmembrane region" description="Helical" evidence="14">
    <location>
        <begin position="126"/>
        <end position="146"/>
    </location>
</feature>
<protein>
    <recommendedName>
        <fullName evidence="4 14">Protoporphyrinogen IX oxidase</fullName>
        <shortName evidence="14">PPO</shortName>
        <ecNumber evidence="14 15">1.3.99.-</ecNumber>
    </recommendedName>
</protein>
<evidence type="ECO:0000256" key="1">
    <source>
        <dbReference type="ARBA" id="ARBA00004651"/>
    </source>
</evidence>
<dbReference type="GO" id="GO:0070818">
    <property type="term" value="F:protoporphyrinogen oxidase activity"/>
    <property type="evidence" value="ECO:0007669"/>
    <property type="project" value="UniProtKB-UniRule"/>
</dbReference>
<comment type="catalytic activity">
    <reaction evidence="13 14 15">
        <text>protoporphyrinogen IX + 3 A = protoporphyrin IX + 3 AH2</text>
        <dbReference type="Rhea" id="RHEA:62000"/>
        <dbReference type="ChEBI" id="CHEBI:13193"/>
        <dbReference type="ChEBI" id="CHEBI:17499"/>
        <dbReference type="ChEBI" id="CHEBI:57306"/>
        <dbReference type="ChEBI" id="CHEBI:57307"/>
    </reaction>
</comment>
<feature type="transmembrane region" description="Helical" evidence="14">
    <location>
        <begin position="6"/>
        <end position="26"/>
    </location>
</feature>
<keyword evidence="8 14" id="KW-0479">Metal-binding</keyword>
<keyword evidence="17" id="KW-1185">Reference proteome</keyword>
<keyword evidence="12 14" id="KW-0472">Membrane</keyword>
<dbReference type="GO" id="GO:0046872">
    <property type="term" value="F:metal ion binding"/>
    <property type="evidence" value="ECO:0007669"/>
    <property type="project" value="UniProtKB-UniRule"/>
</dbReference>
<evidence type="ECO:0000256" key="13">
    <source>
        <dbReference type="ARBA" id="ARBA00048390"/>
    </source>
</evidence>
<dbReference type="AlphaFoldDB" id="A0A0A2GU92"/>
<evidence type="ECO:0000256" key="2">
    <source>
        <dbReference type="ARBA" id="ARBA00005073"/>
    </source>
</evidence>
<gene>
    <name evidence="16" type="ORF">NV36_08210</name>
</gene>
<comment type="similarity">
    <text evidence="3 14 15">Belongs to the HemJ family.</text>
</comment>
<comment type="subunit">
    <text evidence="14">Homodimer.</text>
</comment>
<feature type="binding site" description="axial binding residue" evidence="14">
    <location>
        <position position="12"/>
    </location>
    <ligand>
        <name>heme</name>
        <dbReference type="ChEBI" id="CHEBI:30413"/>
    </ligand>
    <ligandPart>
        <name>Fe</name>
        <dbReference type="ChEBI" id="CHEBI:18248"/>
    </ligandPart>
</feature>
<keyword evidence="5 14" id="KW-1003">Cell membrane</keyword>
<dbReference type="RefSeq" id="WP_035326049.1">
    <property type="nucleotide sequence ID" value="NZ_CP015125.1"/>
</dbReference>